<evidence type="ECO:0000259" key="1">
    <source>
        <dbReference type="Pfam" id="PF08241"/>
    </source>
</evidence>
<reference evidence="2 3" key="1">
    <citation type="journal article" date="2011" name="J. Bacteriol.">
        <title>Genome sequence of Haloplasma contractile, an unusual contractile bacterium from a deep-sea anoxic brine lake.</title>
        <authorList>
            <person name="Antunes A."/>
            <person name="Alam I."/>
            <person name="El Dorry H."/>
            <person name="Siam R."/>
            <person name="Robertson A."/>
            <person name="Bajic V.B."/>
            <person name="Stingl U."/>
        </authorList>
    </citation>
    <scope>NUCLEOTIDE SEQUENCE [LARGE SCALE GENOMIC DNA]</scope>
    <source>
        <strain evidence="2 3">SSD-17B</strain>
    </source>
</reference>
<dbReference type="Proteomes" id="UP000005707">
    <property type="component" value="Unassembled WGS sequence"/>
</dbReference>
<protein>
    <submittedName>
        <fullName evidence="2">Trans-aconitate 2-methyltransferase protein</fullName>
        <ecNumber evidence="2">2.1.1.144</ecNumber>
    </submittedName>
</protein>
<name>U2EEP0_9MOLU</name>
<organism evidence="2 3">
    <name type="scientific">Haloplasma contractile SSD-17B</name>
    <dbReference type="NCBI Taxonomy" id="1033810"/>
    <lineage>
        <taxon>Bacteria</taxon>
        <taxon>Bacillati</taxon>
        <taxon>Mycoplasmatota</taxon>
        <taxon>Mollicutes</taxon>
        <taxon>Haloplasmatales</taxon>
        <taxon>Haloplasmataceae</taxon>
        <taxon>Haloplasma</taxon>
    </lineage>
</organism>
<dbReference type="EC" id="2.1.1.144" evidence="2"/>
<dbReference type="STRING" id="1033810.HLPCO_000084"/>
<keyword evidence="3" id="KW-1185">Reference proteome</keyword>
<dbReference type="GO" id="GO:0032259">
    <property type="term" value="P:methylation"/>
    <property type="evidence" value="ECO:0007669"/>
    <property type="project" value="UniProtKB-KW"/>
</dbReference>
<dbReference type="Gene3D" id="3.40.50.150">
    <property type="entry name" value="Vaccinia Virus protein VP39"/>
    <property type="match status" value="1"/>
</dbReference>
<sequence>MELSPRLYHLFVRPKWITNYYNHKIFNNFLKEFDFTNKQVVDLGCGVGTICSYFNPKQYIGLDCDKRRIDYAKTLNPDYTFKTVVDEQVEVPDFSIDYVLIFAVLHHIPKNVISNYLNEFKRILKKSGKLIVIEPCLYDGASIKNTIMKTFDKGEYIRSQDEYMNLLTSQQFKIEQTKRFSKCLYNELFIVAH</sequence>
<dbReference type="InterPro" id="IPR029063">
    <property type="entry name" value="SAM-dependent_MTases_sf"/>
</dbReference>
<proteinExistence type="predicted"/>
<dbReference type="Pfam" id="PF08241">
    <property type="entry name" value="Methyltransf_11"/>
    <property type="match status" value="1"/>
</dbReference>
<dbReference type="GO" id="GO:0030798">
    <property type="term" value="F:trans-aconitate 2-methyltransferase activity"/>
    <property type="evidence" value="ECO:0007669"/>
    <property type="project" value="UniProtKB-EC"/>
</dbReference>
<dbReference type="EMBL" id="AFNU02000001">
    <property type="protein sequence ID" value="ERJ13433.1"/>
    <property type="molecule type" value="Genomic_DNA"/>
</dbReference>
<dbReference type="SUPFAM" id="SSF53335">
    <property type="entry name" value="S-adenosyl-L-methionine-dependent methyltransferases"/>
    <property type="match status" value="1"/>
</dbReference>
<evidence type="ECO:0000313" key="2">
    <source>
        <dbReference type="EMBL" id="ERJ13433.1"/>
    </source>
</evidence>
<gene>
    <name evidence="2" type="ORF">HLPCO_000084</name>
</gene>
<comment type="caution">
    <text evidence="2">The sequence shown here is derived from an EMBL/GenBank/DDBJ whole genome shotgun (WGS) entry which is preliminary data.</text>
</comment>
<dbReference type="InterPro" id="IPR013216">
    <property type="entry name" value="Methyltransf_11"/>
</dbReference>
<evidence type="ECO:0000313" key="3">
    <source>
        <dbReference type="Proteomes" id="UP000005707"/>
    </source>
</evidence>
<dbReference type="PANTHER" id="PTHR43861">
    <property type="entry name" value="TRANS-ACONITATE 2-METHYLTRANSFERASE-RELATED"/>
    <property type="match status" value="1"/>
</dbReference>
<keyword evidence="2" id="KW-0808">Transferase</keyword>
<dbReference type="OrthoDB" id="9772751at2"/>
<dbReference type="RefSeq" id="WP_008826460.1">
    <property type="nucleotide sequence ID" value="NZ_AFNU02000001.1"/>
</dbReference>
<keyword evidence="2" id="KW-0489">Methyltransferase</keyword>
<dbReference type="InParanoid" id="U2EEP0"/>
<feature type="domain" description="Methyltransferase type 11" evidence="1">
    <location>
        <begin position="41"/>
        <end position="132"/>
    </location>
</feature>
<dbReference type="AlphaFoldDB" id="U2EEP0"/>
<reference evidence="2 3" key="2">
    <citation type="journal article" date="2013" name="PLoS ONE">
        <title>INDIGO - INtegrated Data Warehouse of MIcrobial GenOmes with Examples from the Red Sea Extremophiles.</title>
        <authorList>
            <person name="Alam I."/>
            <person name="Antunes A."/>
            <person name="Kamau A.A."/>
            <person name="Ba Alawi W."/>
            <person name="Kalkatawi M."/>
            <person name="Stingl U."/>
            <person name="Bajic V.B."/>
        </authorList>
    </citation>
    <scope>NUCLEOTIDE SEQUENCE [LARGE SCALE GENOMIC DNA]</scope>
    <source>
        <strain evidence="2 3">SSD-17B</strain>
    </source>
</reference>
<dbReference type="CDD" id="cd02440">
    <property type="entry name" value="AdoMet_MTases"/>
    <property type="match status" value="1"/>
</dbReference>
<dbReference type="eggNOG" id="COG0500">
    <property type="taxonomic scope" value="Bacteria"/>
</dbReference>
<accession>U2EEP0</accession>